<protein>
    <submittedName>
        <fullName evidence="1">Uncharacterized protein</fullName>
    </submittedName>
</protein>
<proteinExistence type="predicted"/>
<dbReference type="EMBL" id="MU254772">
    <property type="protein sequence ID" value="KAG9239877.1"/>
    <property type="molecule type" value="Genomic_DNA"/>
</dbReference>
<dbReference type="AlphaFoldDB" id="A0A9P8CAT9"/>
<evidence type="ECO:0000313" key="2">
    <source>
        <dbReference type="Proteomes" id="UP000887226"/>
    </source>
</evidence>
<dbReference type="Proteomes" id="UP000887226">
    <property type="component" value="Unassembled WGS sequence"/>
</dbReference>
<evidence type="ECO:0000313" key="1">
    <source>
        <dbReference type="EMBL" id="KAG9239877.1"/>
    </source>
</evidence>
<sequence length="101" mass="11838">MNSERQFALTELLLALSSPMNFLAGHNFTIHDTMYNRFTNKLLRWSKILISRASITIYPISINENALKHRPLRLLPLDIWDTATIKQTDLIFRANMFRNDC</sequence>
<gene>
    <name evidence="1" type="ORF">BJ878DRAFT_530034</name>
</gene>
<organism evidence="1 2">
    <name type="scientific">Calycina marina</name>
    <dbReference type="NCBI Taxonomy" id="1763456"/>
    <lineage>
        <taxon>Eukaryota</taxon>
        <taxon>Fungi</taxon>
        <taxon>Dikarya</taxon>
        <taxon>Ascomycota</taxon>
        <taxon>Pezizomycotina</taxon>
        <taxon>Leotiomycetes</taxon>
        <taxon>Helotiales</taxon>
        <taxon>Pezizellaceae</taxon>
        <taxon>Calycina</taxon>
    </lineage>
</organism>
<keyword evidence="2" id="KW-1185">Reference proteome</keyword>
<accession>A0A9P8CAT9</accession>
<reference evidence="1" key="1">
    <citation type="journal article" date="2021" name="IMA Fungus">
        <title>Genomic characterization of three marine fungi, including Emericellopsis atlantica sp. nov. with signatures of a generalist lifestyle and marine biomass degradation.</title>
        <authorList>
            <person name="Hagestad O.C."/>
            <person name="Hou L."/>
            <person name="Andersen J.H."/>
            <person name="Hansen E.H."/>
            <person name="Altermark B."/>
            <person name="Li C."/>
            <person name="Kuhnert E."/>
            <person name="Cox R.J."/>
            <person name="Crous P.W."/>
            <person name="Spatafora J.W."/>
            <person name="Lail K."/>
            <person name="Amirebrahimi M."/>
            <person name="Lipzen A."/>
            <person name="Pangilinan J."/>
            <person name="Andreopoulos W."/>
            <person name="Hayes R.D."/>
            <person name="Ng V."/>
            <person name="Grigoriev I.V."/>
            <person name="Jackson S.A."/>
            <person name="Sutton T.D.S."/>
            <person name="Dobson A.D.W."/>
            <person name="Rama T."/>
        </authorList>
    </citation>
    <scope>NUCLEOTIDE SEQUENCE</scope>
    <source>
        <strain evidence="1">TRa3180A</strain>
    </source>
</reference>
<name>A0A9P8CAT9_9HELO</name>
<comment type="caution">
    <text evidence="1">The sequence shown here is derived from an EMBL/GenBank/DDBJ whole genome shotgun (WGS) entry which is preliminary data.</text>
</comment>